<gene>
    <name evidence="2" type="ORF">GXW76_04330</name>
</gene>
<dbReference type="InterPro" id="IPR011105">
    <property type="entry name" value="Cell_wall_hydrolase_SleB"/>
</dbReference>
<evidence type="ECO:0000313" key="3">
    <source>
        <dbReference type="Proteomes" id="UP001138751"/>
    </source>
</evidence>
<name>A0A9X9WTB0_9PROT</name>
<evidence type="ECO:0000313" key="2">
    <source>
        <dbReference type="EMBL" id="MBR0670389.1"/>
    </source>
</evidence>
<organism evidence="2 3">
    <name type="scientific">Neoroseomonas soli</name>
    <dbReference type="NCBI Taxonomy" id="1081025"/>
    <lineage>
        <taxon>Bacteria</taxon>
        <taxon>Pseudomonadati</taxon>
        <taxon>Pseudomonadota</taxon>
        <taxon>Alphaproteobacteria</taxon>
        <taxon>Acetobacterales</taxon>
        <taxon>Acetobacteraceae</taxon>
        <taxon>Neoroseomonas</taxon>
    </lineage>
</organism>
<dbReference type="Gene3D" id="1.10.10.2520">
    <property type="entry name" value="Cell wall hydrolase SleB, domain 1"/>
    <property type="match status" value="1"/>
</dbReference>
<sequence length="149" mass="15448">MSAALQSGPHGGAAEILALTLWGEAADRPVRAIEALAALVMNRARRAAESGGPAHWGSGVAGVCRAPFQFPCWNRNHPRHTALREVTPGDAALAICRRIAARALTGALPDPTGGATHVHDATVLPGWALGRPAAAEIGGFCFYRAEDLA</sequence>
<dbReference type="Proteomes" id="UP001138751">
    <property type="component" value="Unassembled WGS sequence"/>
</dbReference>
<dbReference type="RefSeq" id="WP_211860763.1">
    <property type="nucleotide sequence ID" value="NZ_JAAEDM010000007.1"/>
</dbReference>
<protein>
    <submittedName>
        <fullName evidence="2">Cell wall hydrolase</fullName>
    </submittedName>
</protein>
<dbReference type="EMBL" id="JAAEDM010000007">
    <property type="protein sequence ID" value="MBR0670389.1"/>
    <property type="molecule type" value="Genomic_DNA"/>
</dbReference>
<reference evidence="2" key="1">
    <citation type="submission" date="2020-01" db="EMBL/GenBank/DDBJ databases">
        <authorList>
            <person name="Rat A."/>
        </authorList>
    </citation>
    <scope>NUCLEOTIDE SEQUENCE</scope>
    <source>
        <strain evidence="2">LMG 31231</strain>
    </source>
</reference>
<feature type="domain" description="Cell wall hydrolase SleB" evidence="1">
    <location>
        <begin position="33"/>
        <end position="143"/>
    </location>
</feature>
<dbReference type="AlphaFoldDB" id="A0A9X9WTB0"/>
<evidence type="ECO:0000259" key="1">
    <source>
        <dbReference type="Pfam" id="PF07486"/>
    </source>
</evidence>
<comment type="caution">
    <text evidence="2">The sequence shown here is derived from an EMBL/GenBank/DDBJ whole genome shotgun (WGS) entry which is preliminary data.</text>
</comment>
<keyword evidence="3" id="KW-1185">Reference proteome</keyword>
<accession>A0A9X9WTB0</accession>
<dbReference type="InterPro" id="IPR042047">
    <property type="entry name" value="SleB_dom1"/>
</dbReference>
<dbReference type="Pfam" id="PF07486">
    <property type="entry name" value="Hydrolase_2"/>
    <property type="match status" value="1"/>
</dbReference>
<proteinExistence type="predicted"/>
<keyword evidence="2" id="KW-0378">Hydrolase</keyword>
<reference evidence="2" key="2">
    <citation type="journal article" date="2021" name="Syst. Appl. Microbiol.">
        <title>Roseomonas hellenica sp. nov., isolated from roots of wild-growing Alkanna tinctoria.</title>
        <authorList>
            <person name="Rat A."/>
            <person name="Naranjo H.D."/>
            <person name="Lebbe L."/>
            <person name="Cnockaert M."/>
            <person name="Krigas N."/>
            <person name="Grigoriadou K."/>
            <person name="Maloupa E."/>
            <person name="Willems A."/>
        </authorList>
    </citation>
    <scope>NUCLEOTIDE SEQUENCE</scope>
    <source>
        <strain evidence="2">LMG 31231</strain>
    </source>
</reference>
<dbReference type="GO" id="GO:0016787">
    <property type="term" value="F:hydrolase activity"/>
    <property type="evidence" value="ECO:0007669"/>
    <property type="project" value="UniProtKB-KW"/>
</dbReference>